<gene>
    <name evidence="2" type="ORF">CH063_10324</name>
</gene>
<evidence type="ECO:0000313" key="2">
    <source>
        <dbReference type="EMBL" id="CCF39510.1"/>
    </source>
</evidence>
<protein>
    <submittedName>
        <fullName evidence="2">Uncharacterized protein</fullName>
    </submittedName>
</protein>
<proteinExistence type="predicted"/>
<dbReference type="EMBL" id="CACQ02003538">
    <property type="protein sequence ID" value="CCF39510.1"/>
    <property type="molecule type" value="Genomic_DNA"/>
</dbReference>
<dbReference type="HOGENOM" id="CLU_1948691_0_0_1"/>
<accession>H1VH07</accession>
<dbReference type="Proteomes" id="UP000007174">
    <property type="component" value="Unassembled WGS sequence"/>
</dbReference>
<sequence>MYEQQPVPWRAVTRNWAGQVNRGYVRAMQIGTDEPTSRANARRSSFCVQTNRGLREARRPLEGSEKRKGIEDDDLETRGVQRRGNRLVSGGGCRPVLCDLDEWAPLFVPATGGRFGIWRLGGNNTHWIC</sequence>
<name>H1VH07_COLHI</name>
<evidence type="ECO:0000313" key="3">
    <source>
        <dbReference type="Proteomes" id="UP000007174"/>
    </source>
</evidence>
<reference evidence="3" key="1">
    <citation type="journal article" date="2012" name="Nat. Genet.">
        <title>Lifestyle transitions in plant pathogenic Colletotrichum fungi deciphered by genome and transcriptome analyses.</title>
        <authorList>
            <person name="O'Connell R.J."/>
            <person name="Thon M.R."/>
            <person name="Hacquard S."/>
            <person name="Amyotte S.G."/>
            <person name="Kleemann J."/>
            <person name="Torres M.F."/>
            <person name="Damm U."/>
            <person name="Buiate E.A."/>
            <person name="Epstein L."/>
            <person name="Alkan N."/>
            <person name="Altmueller J."/>
            <person name="Alvarado-Balderrama L."/>
            <person name="Bauser C.A."/>
            <person name="Becker C."/>
            <person name="Birren B.W."/>
            <person name="Chen Z."/>
            <person name="Choi J."/>
            <person name="Crouch J.A."/>
            <person name="Duvick J.P."/>
            <person name="Farman M.A."/>
            <person name="Gan P."/>
            <person name="Heiman D."/>
            <person name="Henrissat B."/>
            <person name="Howard R.J."/>
            <person name="Kabbage M."/>
            <person name="Koch C."/>
            <person name="Kracher B."/>
            <person name="Kubo Y."/>
            <person name="Law A.D."/>
            <person name="Lebrun M.-H."/>
            <person name="Lee Y.-H."/>
            <person name="Miyara I."/>
            <person name="Moore N."/>
            <person name="Neumann U."/>
            <person name="Nordstroem K."/>
            <person name="Panaccione D.G."/>
            <person name="Panstruga R."/>
            <person name="Place M."/>
            <person name="Proctor R.H."/>
            <person name="Prusky D."/>
            <person name="Rech G."/>
            <person name="Reinhardt R."/>
            <person name="Rollins J.A."/>
            <person name="Rounsley S."/>
            <person name="Schardl C.L."/>
            <person name="Schwartz D.C."/>
            <person name="Shenoy N."/>
            <person name="Shirasu K."/>
            <person name="Sikhakolli U.R."/>
            <person name="Stueber K."/>
            <person name="Sukno S.A."/>
            <person name="Sweigard J.A."/>
            <person name="Takano Y."/>
            <person name="Takahara H."/>
            <person name="Trail F."/>
            <person name="van der Does H.C."/>
            <person name="Voll L.M."/>
            <person name="Will I."/>
            <person name="Young S."/>
            <person name="Zeng Q."/>
            <person name="Zhang J."/>
            <person name="Zhou S."/>
            <person name="Dickman M.B."/>
            <person name="Schulze-Lefert P."/>
            <person name="Ver Loren van Themaat E."/>
            <person name="Ma L.-J."/>
            <person name="Vaillancourt L.J."/>
        </authorList>
    </citation>
    <scope>NUCLEOTIDE SEQUENCE [LARGE SCALE GENOMIC DNA]</scope>
    <source>
        <strain evidence="3">IMI 349063</strain>
    </source>
</reference>
<feature type="compositionally biased region" description="Basic and acidic residues" evidence="1">
    <location>
        <begin position="57"/>
        <end position="70"/>
    </location>
</feature>
<dbReference type="AlphaFoldDB" id="H1VH07"/>
<organism evidence="2 3">
    <name type="scientific">Colletotrichum higginsianum (strain IMI 349063)</name>
    <name type="common">Crucifer anthracnose fungus</name>
    <dbReference type="NCBI Taxonomy" id="759273"/>
    <lineage>
        <taxon>Eukaryota</taxon>
        <taxon>Fungi</taxon>
        <taxon>Dikarya</taxon>
        <taxon>Ascomycota</taxon>
        <taxon>Pezizomycotina</taxon>
        <taxon>Sordariomycetes</taxon>
        <taxon>Hypocreomycetidae</taxon>
        <taxon>Glomerellales</taxon>
        <taxon>Glomerellaceae</taxon>
        <taxon>Colletotrichum</taxon>
        <taxon>Colletotrichum destructivum species complex</taxon>
    </lineage>
</organism>
<evidence type="ECO:0000256" key="1">
    <source>
        <dbReference type="SAM" id="MobiDB-lite"/>
    </source>
</evidence>
<feature type="region of interest" description="Disordered" evidence="1">
    <location>
        <begin position="57"/>
        <end position="77"/>
    </location>
</feature>